<dbReference type="AlphaFoldDB" id="A0A086LKW4"/>
<dbReference type="EMBL" id="AFYV02002889">
    <property type="protein sequence ID" value="KFG57282.1"/>
    <property type="molecule type" value="Genomic_DNA"/>
</dbReference>
<gene>
    <name evidence="2" type="ORF">TGRUB_223480B</name>
</gene>
<name>A0A086LKW4_TOXGO</name>
<dbReference type="Proteomes" id="UP000028834">
    <property type="component" value="Unassembled WGS sequence"/>
</dbReference>
<organism evidence="2 3">
    <name type="scientific">Toxoplasma gondii RUB</name>
    <dbReference type="NCBI Taxonomy" id="935652"/>
    <lineage>
        <taxon>Eukaryota</taxon>
        <taxon>Sar</taxon>
        <taxon>Alveolata</taxon>
        <taxon>Apicomplexa</taxon>
        <taxon>Conoidasida</taxon>
        <taxon>Coccidia</taxon>
        <taxon>Eucoccidiorida</taxon>
        <taxon>Eimeriorina</taxon>
        <taxon>Sarcocystidae</taxon>
        <taxon>Toxoplasma</taxon>
    </lineage>
</organism>
<reference evidence="2 3" key="1">
    <citation type="submission" date="2014-05" db="EMBL/GenBank/DDBJ databases">
        <authorList>
            <person name="Sibley D."/>
            <person name="Venepally P."/>
            <person name="Karamycheva S."/>
            <person name="Hadjithomas M."/>
            <person name="Khan A."/>
            <person name="Brunk B."/>
            <person name="Roos D."/>
            <person name="Caler E."/>
            <person name="Lorenzi H."/>
        </authorList>
    </citation>
    <scope>NUCLEOTIDE SEQUENCE [LARGE SCALE GENOMIC DNA]</scope>
    <source>
        <strain evidence="2 3">RUB</strain>
    </source>
</reference>
<proteinExistence type="predicted"/>
<feature type="compositionally biased region" description="Basic and acidic residues" evidence="1">
    <location>
        <begin position="394"/>
        <end position="445"/>
    </location>
</feature>
<evidence type="ECO:0000313" key="2">
    <source>
        <dbReference type="EMBL" id="KFG57282.1"/>
    </source>
</evidence>
<sequence>MLSELAGPAGPPLPPEIPAHTRVKDACMRSCRNCPSIRETDQAALCHDDPRLPQMGYSCETMLPYAQGCHTVLRDLLPSNAVYLDGVDPAETLATYCRLSCGICMQKQPTGACRNNPLVEAHGYSCALLVKASALGCNAKLKDLSDAPLPRGIPENARVKDACLLECGGCIQVPTCYDGFQNGDEEGVDCGGPCRPCHPCSPSLFKALGEAYTITAGRGTQHGAVREIRCSEGFDKVAGKEPETLVCQDGVFPVPTLKCDVRKVQVEYGTLTIDNAGDLGAEAIPSLYFALLHALRLTTPYELRLLAAGPERRPREALGGGAGACSDDPRVEEMGYSCGILSSFCDAELHALAASQGKQLPAWLPQGAKVKDACPASCGACSEGDAAGRRRRRGNETDEGREKRKRKGGETPEEKETSTGGRITERKNTNEGRRARQQGERKKAEMGGCCTPSFLRLRPQLV</sequence>
<feature type="region of interest" description="Disordered" evidence="1">
    <location>
        <begin position="378"/>
        <end position="451"/>
    </location>
</feature>
<protein>
    <submittedName>
        <fullName evidence="2">Sushi domain (Scr repeat) domain-containing protein</fullName>
    </submittedName>
</protein>
<evidence type="ECO:0000256" key="1">
    <source>
        <dbReference type="SAM" id="MobiDB-lite"/>
    </source>
</evidence>
<dbReference type="VEuPathDB" id="ToxoDB:TGRUB_223480B"/>
<comment type="caution">
    <text evidence="2">The sequence shown here is derived from an EMBL/GenBank/DDBJ whole genome shotgun (WGS) entry which is preliminary data.</text>
</comment>
<evidence type="ECO:0000313" key="3">
    <source>
        <dbReference type="Proteomes" id="UP000028834"/>
    </source>
</evidence>
<accession>A0A086LKW4</accession>